<keyword evidence="4 8" id="KW-0812">Transmembrane</keyword>
<protein>
    <recommendedName>
        <fullName evidence="11">Transport acessory protein MmpS</fullName>
    </recommendedName>
</protein>
<gene>
    <name evidence="9" type="ORF">F6B93_18170</name>
</gene>
<dbReference type="KEGG" id="mspg:F6B93_18170"/>
<keyword evidence="10" id="KW-1185">Reference proteome</keyword>
<reference evidence="9" key="1">
    <citation type="submission" date="2019-12" db="EMBL/GenBank/DDBJ databases">
        <title>Mycobacterium spongiae sp. nov.</title>
        <authorList>
            <person name="Stinear T."/>
        </authorList>
    </citation>
    <scope>NUCLEOTIDE SEQUENCE</scope>
    <source>
        <strain evidence="9">FSD4b-SM</strain>
    </source>
</reference>
<dbReference type="Pfam" id="PF05423">
    <property type="entry name" value="Mycobact_memb"/>
    <property type="match status" value="1"/>
</dbReference>
<accession>A0A975PZ24</accession>
<dbReference type="AlphaFoldDB" id="A0A975PZ24"/>
<evidence type="ECO:0000256" key="6">
    <source>
        <dbReference type="ARBA" id="ARBA00023136"/>
    </source>
</evidence>
<name>A0A975PZ24_9MYCO</name>
<evidence type="ECO:0000256" key="7">
    <source>
        <dbReference type="SAM" id="MobiDB-lite"/>
    </source>
</evidence>
<dbReference type="GO" id="GO:0005886">
    <property type="term" value="C:plasma membrane"/>
    <property type="evidence" value="ECO:0007669"/>
    <property type="project" value="UniProtKB-SubCell"/>
</dbReference>
<dbReference type="InterPro" id="IPR038468">
    <property type="entry name" value="MmpS_C"/>
</dbReference>
<evidence type="ECO:0000256" key="1">
    <source>
        <dbReference type="ARBA" id="ARBA00004236"/>
    </source>
</evidence>
<feature type="transmembrane region" description="Helical" evidence="8">
    <location>
        <begin position="148"/>
        <end position="168"/>
    </location>
</feature>
<proteinExistence type="inferred from homology"/>
<feature type="region of interest" description="Disordered" evidence="7">
    <location>
        <begin position="30"/>
        <end position="50"/>
    </location>
</feature>
<evidence type="ECO:0008006" key="11">
    <source>
        <dbReference type="Google" id="ProtNLM"/>
    </source>
</evidence>
<feature type="transmembrane region" description="Helical" evidence="8">
    <location>
        <begin position="6"/>
        <end position="22"/>
    </location>
</feature>
<evidence type="ECO:0000256" key="8">
    <source>
        <dbReference type="SAM" id="Phobius"/>
    </source>
</evidence>
<evidence type="ECO:0000256" key="4">
    <source>
        <dbReference type="ARBA" id="ARBA00022692"/>
    </source>
</evidence>
<feature type="transmembrane region" description="Helical" evidence="8">
    <location>
        <begin position="67"/>
        <end position="89"/>
    </location>
</feature>
<dbReference type="Proteomes" id="UP000682202">
    <property type="component" value="Chromosome"/>
</dbReference>
<comment type="similarity">
    <text evidence="2">Belongs to the MmpS family.</text>
</comment>
<evidence type="ECO:0000313" key="10">
    <source>
        <dbReference type="Proteomes" id="UP000682202"/>
    </source>
</evidence>
<keyword evidence="5 8" id="KW-1133">Transmembrane helix</keyword>
<keyword evidence="6 8" id="KW-0472">Membrane</keyword>
<dbReference type="InterPro" id="IPR008693">
    <property type="entry name" value="MmpS"/>
</dbReference>
<dbReference type="Gene3D" id="2.60.40.2880">
    <property type="entry name" value="MmpS1-5, C-terminal soluble domain"/>
    <property type="match status" value="1"/>
</dbReference>
<evidence type="ECO:0000256" key="5">
    <source>
        <dbReference type="ARBA" id="ARBA00022989"/>
    </source>
</evidence>
<organism evidence="9 10">
    <name type="scientific">Mycobacterium spongiae</name>
    <dbReference type="NCBI Taxonomy" id="886343"/>
    <lineage>
        <taxon>Bacteria</taxon>
        <taxon>Bacillati</taxon>
        <taxon>Actinomycetota</taxon>
        <taxon>Actinomycetes</taxon>
        <taxon>Mycobacteriales</taxon>
        <taxon>Mycobacteriaceae</taxon>
        <taxon>Mycobacterium</taxon>
    </lineage>
</organism>
<evidence type="ECO:0000256" key="2">
    <source>
        <dbReference type="ARBA" id="ARBA00007531"/>
    </source>
</evidence>
<comment type="subcellular location">
    <subcellularLocation>
        <location evidence="1">Cell membrane</location>
    </subcellularLocation>
</comment>
<evidence type="ECO:0000313" key="9">
    <source>
        <dbReference type="EMBL" id="QUR69926.1"/>
    </source>
</evidence>
<sequence length="205" mass="21669">MAPSVLIGTVLFFIYGHGLLVQDRKAQRAQEGAVPDTTADSGSQRPPGISRFAVSDRKLPRQTGIGLIGRISTPLIGVLVVAVAAVIVLRLHETLGFRQSVSGSGEPDTIVSFNPKRILYEILGPPGKVAGINYLDAEAQPHQLDGVALPWSLAIVTTLTSVVANVVAQSDSKTLGCRITVNGVTRDERFVSAHHALTTCLVKSA</sequence>
<keyword evidence="3" id="KW-1003">Cell membrane</keyword>
<evidence type="ECO:0000256" key="3">
    <source>
        <dbReference type="ARBA" id="ARBA00022475"/>
    </source>
</evidence>
<dbReference type="EMBL" id="CP046600">
    <property type="protein sequence ID" value="QUR69926.1"/>
    <property type="molecule type" value="Genomic_DNA"/>
</dbReference>